<dbReference type="EMBL" id="LSSM01000958">
    <property type="protein sequence ID" value="OMJ27531.1"/>
    <property type="molecule type" value="Genomic_DNA"/>
</dbReference>
<dbReference type="AlphaFoldDB" id="A0A1R1YKT8"/>
<name>A0A1R1YKT8_9FUNG</name>
<gene>
    <name evidence="1" type="ORF">AYI69_g3030</name>
</gene>
<organism evidence="1 2">
    <name type="scientific">Smittium culicis</name>
    <dbReference type="NCBI Taxonomy" id="133412"/>
    <lineage>
        <taxon>Eukaryota</taxon>
        <taxon>Fungi</taxon>
        <taxon>Fungi incertae sedis</taxon>
        <taxon>Zoopagomycota</taxon>
        <taxon>Kickxellomycotina</taxon>
        <taxon>Harpellomycetes</taxon>
        <taxon>Harpellales</taxon>
        <taxon>Legeriomycetaceae</taxon>
        <taxon>Smittium</taxon>
    </lineage>
</organism>
<evidence type="ECO:0000313" key="1">
    <source>
        <dbReference type="EMBL" id="OMJ27531.1"/>
    </source>
</evidence>
<keyword evidence="2" id="KW-1185">Reference proteome</keyword>
<accession>A0A1R1YKT8</accession>
<reference evidence="2" key="1">
    <citation type="submission" date="2017-01" db="EMBL/GenBank/DDBJ databases">
        <authorList>
            <person name="Wang Y."/>
            <person name="White M."/>
            <person name="Kvist S."/>
            <person name="Moncalvo J.-M."/>
        </authorList>
    </citation>
    <scope>NUCLEOTIDE SEQUENCE [LARGE SCALE GENOMIC DNA]</scope>
    <source>
        <strain evidence="2">ID-206-W2</strain>
    </source>
</reference>
<dbReference type="Proteomes" id="UP000187429">
    <property type="component" value="Unassembled WGS sequence"/>
</dbReference>
<proteinExistence type="predicted"/>
<evidence type="ECO:0000313" key="2">
    <source>
        <dbReference type="Proteomes" id="UP000187429"/>
    </source>
</evidence>
<sequence length="82" mass="9263">MHSIDFLNKTLQMVFPDYTNSSEIQTKAQNIKLSDFISTCDLSLPAVISRLVAKDGLPLNKICTSYDLKRILTLQGYKDIPK</sequence>
<comment type="caution">
    <text evidence="1">The sequence shown here is derived from an EMBL/GenBank/DDBJ whole genome shotgun (WGS) entry which is preliminary data.</text>
</comment>
<dbReference type="OrthoDB" id="8053861at2759"/>
<protein>
    <submittedName>
        <fullName evidence="1">Uncharacterized protein</fullName>
    </submittedName>
</protein>